<accession>X1QHG2</accession>
<protein>
    <submittedName>
        <fullName evidence="1">Uncharacterized protein</fullName>
    </submittedName>
</protein>
<feature type="non-terminal residue" evidence="1">
    <location>
        <position position="1"/>
    </location>
</feature>
<dbReference type="AlphaFoldDB" id="X1QHG2"/>
<sequence length="145" mass="15950">ITLEVISVGYAATNTPNRDPKIDIKPIPKNIKKIVAIESNTIENNRIKIMVIIDVIINVYRVEAMTIPNKISFKEIGETKILSKDFSRVSIGSTTGLIAVAVKKEVIDTIPINTRLIGMALPIAQESVIKKGNNKPKIKTGPLFM</sequence>
<name>X1QHG2_9ZZZZ</name>
<gene>
    <name evidence="1" type="ORF">S12H4_02700</name>
</gene>
<comment type="caution">
    <text evidence="1">The sequence shown here is derived from an EMBL/GenBank/DDBJ whole genome shotgun (WGS) entry which is preliminary data.</text>
</comment>
<dbReference type="EMBL" id="BARW01000691">
    <property type="protein sequence ID" value="GAI67922.1"/>
    <property type="molecule type" value="Genomic_DNA"/>
</dbReference>
<proteinExistence type="predicted"/>
<reference evidence="1" key="1">
    <citation type="journal article" date="2014" name="Front. Microbiol.">
        <title>High frequency of phylogenetically diverse reductive dehalogenase-homologous genes in deep subseafloor sedimentary metagenomes.</title>
        <authorList>
            <person name="Kawai M."/>
            <person name="Futagami T."/>
            <person name="Toyoda A."/>
            <person name="Takaki Y."/>
            <person name="Nishi S."/>
            <person name="Hori S."/>
            <person name="Arai W."/>
            <person name="Tsubouchi T."/>
            <person name="Morono Y."/>
            <person name="Uchiyama I."/>
            <person name="Ito T."/>
            <person name="Fujiyama A."/>
            <person name="Inagaki F."/>
            <person name="Takami H."/>
        </authorList>
    </citation>
    <scope>NUCLEOTIDE SEQUENCE</scope>
    <source>
        <strain evidence="1">Expedition CK06-06</strain>
    </source>
</reference>
<organism evidence="1">
    <name type="scientific">marine sediment metagenome</name>
    <dbReference type="NCBI Taxonomy" id="412755"/>
    <lineage>
        <taxon>unclassified sequences</taxon>
        <taxon>metagenomes</taxon>
        <taxon>ecological metagenomes</taxon>
    </lineage>
</organism>
<evidence type="ECO:0000313" key="1">
    <source>
        <dbReference type="EMBL" id="GAI67922.1"/>
    </source>
</evidence>